<reference evidence="3 4" key="1">
    <citation type="submission" date="2024-06" db="EMBL/GenBank/DDBJ databases">
        <title>The Natural Products Discovery Center: Release of the First 8490 Sequenced Strains for Exploring Actinobacteria Biosynthetic Diversity.</title>
        <authorList>
            <person name="Kalkreuter E."/>
            <person name="Kautsar S.A."/>
            <person name="Yang D."/>
            <person name="Bader C.D."/>
            <person name="Teijaro C.N."/>
            <person name="Fluegel L."/>
            <person name="Davis C.M."/>
            <person name="Simpson J.R."/>
            <person name="Lauterbach L."/>
            <person name="Steele A.D."/>
            <person name="Gui C."/>
            <person name="Meng S."/>
            <person name="Li G."/>
            <person name="Viehrig K."/>
            <person name="Ye F."/>
            <person name="Su P."/>
            <person name="Kiefer A.F."/>
            <person name="Nichols A."/>
            <person name="Cepeda A.J."/>
            <person name="Yan W."/>
            <person name="Fan B."/>
            <person name="Jiang Y."/>
            <person name="Adhikari A."/>
            <person name="Zheng C.-J."/>
            <person name="Schuster L."/>
            <person name="Cowan T.M."/>
            <person name="Smanski M.J."/>
            <person name="Chevrette M.G."/>
            <person name="De Carvalho L.P.S."/>
            <person name="Shen B."/>
        </authorList>
    </citation>
    <scope>NUCLEOTIDE SEQUENCE [LARGE SCALE GENOMIC DNA]</scope>
    <source>
        <strain evidence="3 4">NPDC047833</strain>
    </source>
</reference>
<comment type="catalytic activity">
    <reaction evidence="2">
        <text>N(6)-(dimethylallyl)adenosine 5'-phosphate + H2O = N(6)-dimethylallyladenine + D-ribose 5-phosphate</text>
        <dbReference type="Rhea" id="RHEA:48560"/>
        <dbReference type="ChEBI" id="CHEBI:15377"/>
        <dbReference type="ChEBI" id="CHEBI:17660"/>
        <dbReference type="ChEBI" id="CHEBI:57526"/>
        <dbReference type="ChEBI" id="CHEBI:78346"/>
        <dbReference type="EC" id="3.2.2.n1"/>
    </reaction>
</comment>
<accession>A0ABV3LNH6</accession>
<name>A0ABV3LNH6_9ACTN</name>
<sequence length="198" mass="20805">MRVTIYAGSAPGNRPAFVQEAAAFARGLAERGIEIVYGGGSVGLMGVVADAALAAGGRVTGVIPTSLAAAEVAHPSLTELHIVDTMQERKSLMAALGDCYVALPGGVGTLEELFEVWAELILGHHRKPLAVLNTDNYWSRLLSLVAKAGHYGFMSPEESDSLVAVSDVDGLLALTQHWVPPAPRWRAEPSVDELAAHG</sequence>
<keyword evidence="2" id="KW-0378">Hydrolase</keyword>
<dbReference type="PANTHER" id="PTHR31223:SF70">
    <property type="entry name" value="LOG FAMILY PROTEIN YJL055W"/>
    <property type="match status" value="1"/>
</dbReference>
<dbReference type="NCBIfam" id="TIGR00730">
    <property type="entry name" value="Rossman fold protein, TIGR00730 family"/>
    <property type="match status" value="1"/>
</dbReference>
<keyword evidence="2" id="KW-0203">Cytokinin biosynthesis</keyword>
<dbReference type="PANTHER" id="PTHR31223">
    <property type="entry name" value="LOG FAMILY PROTEIN YJL055W"/>
    <property type="match status" value="1"/>
</dbReference>
<evidence type="ECO:0000313" key="3">
    <source>
        <dbReference type="EMBL" id="MEW2360880.1"/>
    </source>
</evidence>
<evidence type="ECO:0000313" key="4">
    <source>
        <dbReference type="Proteomes" id="UP001553843"/>
    </source>
</evidence>
<dbReference type="RefSeq" id="WP_359776584.1">
    <property type="nucleotide sequence ID" value="NZ_JBEYRR010000003.1"/>
</dbReference>
<dbReference type="InterPro" id="IPR031100">
    <property type="entry name" value="LOG_fam"/>
</dbReference>
<comment type="similarity">
    <text evidence="1 2">Belongs to the LOG family.</text>
</comment>
<organism evidence="3 4">
    <name type="scientific">Streptomyces huasconensis</name>
    <dbReference type="NCBI Taxonomy" id="1854574"/>
    <lineage>
        <taxon>Bacteria</taxon>
        <taxon>Bacillati</taxon>
        <taxon>Actinomycetota</taxon>
        <taxon>Actinomycetes</taxon>
        <taxon>Kitasatosporales</taxon>
        <taxon>Streptomycetaceae</taxon>
        <taxon>Streptomyces</taxon>
    </lineage>
</organism>
<gene>
    <name evidence="3" type="ORF">AB0887_02740</name>
</gene>
<dbReference type="InterPro" id="IPR005269">
    <property type="entry name" value="LOG"/>
</dbReference>
<dbReference type="EMBL" id="JBEYRS010000001">
    <property type="protein sequence ID" value="MEW2360880.1"/>
    <property type="molecule type" value="Genomic_DNA"/>
</dbReference>
<keyword evidence="4" id="KW-1185">Reference proteome</keyword>
<dbReference type="Pfam" id="PF03641">
    <property type="entry name" value="Lysine_decarbox"/>
    <property type="match status" value="1"/>
</dbReference>
<evidence type="ECO:0000256" key="2">
    <source>
        <dbReference type="RuleBase" id="RU363015"/>
    </source>
</evidence>
<dbReference type="Gene3D" id="3.40.50.450">
    <property type="match status" value="1"/>
</dbReference>
<dbReference type="EC" id="3.2.2.n1" evidence="2"/>
<proteinExistence type="inferred from homology"/>
<comment type="caution">
    <text evidence="3">The sequence shown here is derived from an EMBL/GenBank/DDBJ whole genome shotgun (WGS) entry which is preliminary data.</text>
</comment>
<evidence type="ECO:0000256" key="1">
    <source>
        <dbReference type="ARBA" id="ARBA00006763"/>
    </source>
</evidence>
<protein>
    <recommendedName>
        <fullName evidence="2">Cytokinin riboside 5'-monophosphate phosphoribohydrolase</fullName>
        <ecNumber evidence="2">3.2.2.n1</ecNumber>
    </recommendedName>
</protein>
<dbReference type="Proteomes" id="UP001553843">
    <property type="component" value="Unassembled WGS sequence"/>
</dbReference>
<comment type="catalytic activity">
    <reaction evidence="2">
        <text>9-ribosyl-trans-zeatin 5'-phosphate + H2O = trans-zeatin + D-ribose 5-phosphate</text>
        <dbReference type="Rhea" id="RHEA:48564"/>
        <dbReference type="ChEBI" id="CHEBI:15377"/>
        <dbReference type="ChEBI" id="CHEBI:16522"/>
        <dbReference type="ChEBI" id="CHEBI:78346"/>
        <dbReference type="ChEBI" id="CHEBI:87947"/>
        <dbReference type="EC" id="3.2.2.n1"/>
    </reaction>
</comment>
<dbReference type="SUPFAM" id="SSF102405">
    <property type="entry name" value="MCP/YpsA-like"/>
    <property type="match status" value="1"/>
</dbReference>